<sequence>MPRPRNCRYVERQPCVTYFKPRGIPMTELTETVLTVEGLEALRLADLEGLTTGEGAERMRVSRHTFGRTLSEARRAVADALVNGRALCIQGGTYAVLPPHAETYSCKEFSTMQKIAISSEGPSLDDMVDPRFGRAGGFVIVNPETMETSYLDNGASQTMAQGAGIETAERMSAAGVEAVLSGYVGPKAFEALKAAGIKVCQDLDGLTVREAVERFKNGDAPFADAPNK</sequence>
<evidence type="ECO:0000313" key="4">
    <source>
        <dbReference type="EMBL" id="HIW78521.1"/>
    </source>
</evidence>
<dbReference type="InterPro" id="IPR036105">
    <property type="entry name" value="DiNase_FeMo-co_biosyn_sf"/>
</dbReference>
<dbReference type="SUPFAM" id="SSF53146">
    <property type="entry name" value="Nitrogenase accessory factor-like"/>
    <property type="match status" value="1"/>
</dbReference>
<dbReference type="Pfam" id="PF02001">
    <property type="entry name" value="DUF134"/>
    <property type="match status" value="1"/>
</dbReference>
<evidence type="ECO:0000313" key="5">
    <source>
        <dbReference type="Proteomes" id="UP000824264"/>
    </source>
</evidence>
<evidence type="ECO:0000256" key="1">
    <source>
        <dbReference type="ARBA" id="ARBA00009350"/>
    </source>
</evidence>
<protein>
    <recommendedName>
        <fullName evidence="2">UPF0251 protein H9874_05170</fullName>
    </recommendedName>
</protein>
<dbReference type="PANTHER" id="PTHR37478:SF2">
    <property type="entry name" value="UPF0251 PROTEIN TK0562"/>
    <property type="match status" value="1"/>
</dbReference>
<dbReference type="AlphaFoldDB" id="A0A9D1R1R0"/>
<comment type="caution">
    <text evidence="4">The sequence shown here is derived from an EMBL/GenBank/DDBJ whole genome shotgun (WGS) entry which is preliminary data.</text>
</comment>
<organism evidence="4 5">
    <name type="scientific">Candidatus Bilophila faecipullorum</name>
    <dbReference type="NCBI Taxonomy" id="2838482"/>
    <lineage>
        <taxon>Bacteria</taxon>
        <taxon>Pseudomonadati</taxon>
        <taxon>Thermodesulfobacteriota</taxon>
        <taxon>Desulfovibrionia</taxon>
        <taxon>Desulfovibrionales</taxon>
        <taxon>Desulfovibrionaceae</taxon>
        <taxon>Bilophila</taxon>
    </lineage>
</organism>
<name>A0A9D1R1R0_9BACT</name>
<reference evidence="4" key="1">
    <citation type="journal article" date="2021" name="PeerJ">
        <title>Extensive microbial diversity within the chicken gut microbiome revealed by metagenomics and culture.</title>
        <authorList>
            <person name="Gilroy R."/>
            <person name="Ravi A."/>
            <person name="Getino M."/>
            <person name="Pursley I."/>
            <person name="Horton D.L."/>
            <person name="Alikhan N.F."/>
            <person name="Baker D."/>
            <person name="Gharbi K."/>
            <person name="Hall N."/>
            <person name="Watson M."/>
            <person name="Adriaenssens E.M."/>
            <person name="Foster-Nyarko E."/>
            <person name="Jarju S."/>
            <person name="Secka A."/>
            <person name="Antonio M."/>
            <person name="Oren A."/>
            <person name="Chaudhuri R.R."/>
            <person name="La Ragione R."/>
            <person name="Hildebrand F."/>
            <person name="Pallen M.J."/>
        </authorList>
    </citation>
    <scope>NUCLEOTIDE SEQUENCE</scope>
    <source>
        <strain evidence="4">ChiSxjej5B17-1746</strain>
    </source>
</reference>
<comment type="similarity">
    <text evidence="1 2">Belongs to the UPF0251 family.</text>
</comment>
<accession>A0A9D1R1R0</accession>
<dbReference type="PANTHER" id="PTHR37478">
    <property type="match status" value="1"/>
</dbReference>
<dbReference type="EMBL" id="DXGI01000186">
    <property type="protein sequence ID" value="HIW78521.1"/>
    <property type="molecule type" value="Genomic_DNA"/>
</dbReference>
<evidence type="ECO:0000259" key="3">
    <source>
        <dbReference type="Pfam" id="PF02579"/>
    </source>
</evidence>
<gene>
    <name evidence="4" type="ORF">H9874_05170</name>
</gene>
<dbReference type="Pfam" id="PF02579">
    <property type="entry name" value="Nitro_FeMo-Co"/>
    <property type="match status" value="1"/>
</dbReference>
<dbReference type="InterPro" id="IPR003731">
    <property type="entry name" value="Di-Nase_FeMo-co_biosynth"/>
</dbReference>
<dbReference type="Proteomes" id="UP000824264">
    <property type="component" value="Unassembled WGS sequence"/>
</dbReference>
<dbReference type="Gene3D" id="3.30.420.130">
    <property type="entry name" value="Dinitrogenase iron-molybdenum cofactor biosynthesis domain"/>
    <property type="match status" value="1"/>
</dbReference>
<reference evidence="4" key="2">
    <citation type="submission" date="2021-04" db="EMBL/GenBank/DDBJ databases">
        <authorList>
            <person name="Gilroy R."/>
        </authorList>
    </citation>
    <scope>NUCLEOTIDE SEQUENCE</scope>
    <source>
        <strain evidence="4">ChiSxjej5B17-1746</strain>
    </source>
</reference>
<evidence type="ECO:0000256" key="2">
    <source>
        <dbReference type="HAMAP-Rule" id="MF_00674"/>
    </source>
</evidence>
<dbReference type="InterPro" id="IPR002852">
    <property type="entry name" value="UPF0251"/>
</dbReference>
<proteinExistence type="inferred from homology"/>
<feature type="domain" description="Dinitrogenase iron-molybdenum cofactor biosynthesis" evidence="3">
    <location>
        <begin position="125"/>
        <end position="216"/>
    </location>
</feature>
<dbReference type="HAMAP" id="MF_00674">
    <property type="entry name" value="UPF0251"/>
    <property type="match status" value="1"/>
</dbReference>